<evidence type="ECO:0000313" key="1">
    <source>
        <dbReference type="EMBL" id="KIW77521.1"/>
    </source>
</evidence>
<dbReference type="RefSeq" id="XP_013281329.1">
    <property type="nucleotide sequence ID" value="XM_013425875.1"/>
</dbReference>
<sequence>MSSVHCDDGFSDHQISPETRRSLRIEQFSPIRREKVETWFEGPSRFCLSPDADGEVEDWVDEIPDGHETPETHPDVGHLLSSIPGAWIGPFTIASNGGVETYSSGARDDEELGVRRTHKSTTHDKGVASVVDHTENQVSVLSIIACVSTCVLFIGNPRQFLDLVLLCLLFASLPHFAHHSKYCLLIAIAFPDLKVKLKCAMVFGCLAIWERLDLLDAGRG</sequence>
<dbReference type="GeneID" id="25309457"/>
<organism evidence="1 2">
    <name type="scientific">Fonsecaea pedrosoi CBS 271.37</name>
    <dbReference type="NCBI Taxonomy" id="1442368"/>
    <lineage>
        <taxon>Eukaryota</taxon>
        <taxon>Fungi</taxon>
        <taxon>Dikarya</taxon>
        <taxon>Ascomycota</taxon>
        <taxon>Pezizomycotina</taxon>
        <taxon>Eurotiomycetes</taxon>
        <taxon>Chaetothyriomycetidae</taxon>
        <taxon>Chaetothyriales</taxon>
        <taxon>Herpotrichiellaceae</taxon>
        <taxon>Fonsecaea</taxon>
    </lineage>
</organism>
<dbReference type="OrthoDB" id="10281240at2759"/>
<reference evidence="1 2" key="1">
    <citation type="submission" date="2015-01" db="EMBL/GenBank/DDBJ databases">
        <title>The Genome Sequence of Fonsecaea pedrosoi CBS 271.37.</title>
        <authorList>
            <consortium name="The Broad Institute Genomics Platform"/>
            <person name="Cuomo C."/>
            <person name="de Hoog S."/>
            <person name="Gorbushina A."/>
            <person name="Stielow B."/>
            <person name="Teixiera M."/>
            <person name="Abouelleil A."/>
            <person name="Chapman S.B."/>
            <person name="Priest M."/>
            <person name="Young S.K."/>
            <person name="Wortman J."/>
            <person name="Nusbaum C."/>
            <person name="Birren B."/>
        </authorList>
    </citation>
    <scope>NUCLEOTIDE SEQUENCE [LARGE SCALE GENOMIC DNA]</scope>
    <source>
        <strain evidence="1 2">CBS 271.37</strain>
    </source>
</reference>
<evidence type="ECO:0000313" key="2">
    <source>
        <dbReference type="Proteomes" id="UP000053029"/>
    </source>
</evidence>
<keyword evidence="2" id="KW-1185">Reference proteome</keyword>
<dbReference type="AlphaFoldDB" id="A0A0D2DIQ6"/>
<proteinExistence type="predicted"/>
<dbReference type="HOGENOM" id="CLU_1256038_0_0_1"/>
<gene>
    <name evidence="1" type="ORF">Z517_09967</name>
</gene>
<dbReference type="EMBL" id="KN846974">
    <property type="protein sequence ID" value="KIW77521.1"/>
    <property type="molecule type" value="Genomic_DNA"/>
</dbReference>
<dbReference type="Proteomes" id="UP000053029">
    <property type="component" value="Unassembled WGS sequence"/>
</dbReference>
<name>A0A0D2DIQ6_9EURO</name>
<protein>
    <submittedName>
        <fullName evidence="1">Uncharacterized protein</fullName>
    </submittedName>
</protein>
<dbReference type="VEuPathDB" id="FungiDB:Z517_09967"/>
<accession>A0A0D2DIQ6</accession>